<gene>
    <name evidence="2" type="ORF">CRENBAI_014968</name>
</gene>
<dbReference type="EMBL" id="JAHHUM010001760">
    <property type="protein sequence ID" value="KAK5609198.1"/>
    <property type="molecule type" value="Genomic_DNA"/>
</dbReference>
<protein>
    <submittedName>
        <fullName evidence="2">Uncharacterized protein</fullName>
    </submittedName>
</protein>
<evidence type="ECO:0000256" key="1">
    <source>
        <dbReference type="SAM" id="MobiDB-lite"/>
    </source>
</evidence>
<sequence length="210" mass="22861">MDRGGAPSGGPSARWAHLIRTSGPLSLQTEPLPKQSLHKSSHGFTLPPRPLWNTTDPDVLPPGATLQVHQPILQTPVQLQQLRHHPPRAPGPLLSPLQPPLHFTHPRARPSHFLLNSRELFLGFLAEPSQLFQQNLQASHPVPPAPSHHSLAVPAREVPPPPSSNHAVAWALLSSSPPPQDITESDGLLKWQLKAEFGRRMGGVVMSYPG</sequence>
<organism evidence="2 3">
    <name type="scientific">Crenichthys baileyi</name>
    <name type="common">White River springfish</name>
    <dbReference type="NCBI Taxonomy" id="28760"/>
    <lineage>
        <taxon>Eukaryota</taxon>
        <taxon>Metazoa</taxon>
        <taxon>Chordata</taxon>
        <taxon>Craniata</taxon>
        <taxon>Vertebrata</taxon>
        <taxon>Euteleostomi</taxon>
        <taxon>Actinopterygii</taxon>
        <taxon>Neopterygii</taxon>
        <taxon>Teleostei</taxon>
        <taxon>Neoteleostei</taxon>
        <taxon>Acanthomorphata</taxon>
        <taxon>Ovalentaria</taxon>
        <taxon>Atherinomorphae</taxon>
        <taxon>Cyprinodontiformes</taxon>
        <taxon>Goodeidae</taxon>
        <taxon>Crenichthys</taxon>
    </lineage>
</organism>
<dbReference type="Proteomes" id="UP001311232">
    <property type="component" value="Unassembled WGS sequence"/>
</dbReference>
<keyword evidence="3" id="KW-1185">Reference proteome</keyword>
<proteinExistence type="predicted"/>
<comment type="caution">
    <text evidence="2">The sequence shown here is derived from an EMBL/GenBank/DDBJ whole genome shotgun (WGS) entry which is preliminary data.</text>
</comment>
<accession>A0AAV9RJU2</accession>
<feature type="region of interest" description="Disordered" evidence="1">
    <location>
        <begin position="1"/>
        <end position="48"/>
    </location>
</feature>
<reference evidence="2 3" key="1">
    <citation type="submission" date="2021-06" db="EMBL/GenBank/DDBJ databases">
        <authorList>
            <person name="Palmer J.M."/>
        </authorList>
    </citation>
    <scope>NUCLEOTIDE SEQUENCE [LARGE SCALE GENOMIC DNA]</scope>
    <source>
        <strain evidence="2 3">MEX-2019</strain>
        <tissue evidence="2">Muscle</tissue>
    </source>
</reference>
<evidence type="ECO:0000313" key="2">
    <source>
        <dbReference type="EMBL" id="KAK5609198.1"/>
    </source>
</evidence>
<dbReference type="AlphaFoldDB" id="A0AAV9RJU2"/>
<name>A0AAV9RJU2_9TELE</name>
<evidence type="ECO:0000313" key="3">
    <source>
        <dbReference type="Proteomes" id="UP001311232"/>
    </source>
</evidence>